<dbReference type="AlphaFoldDB" id="A0A975QKC4"/>
<evidence type="ECO:0000313" key="3">
    <source>
        <dbReference type="EMBL" id="QVJ01070.1"/>
    </source>
</evidence>
<dbReference type="Pfam" id="PF26450">
    <property type="entry name" value="DUF8129"/>
    <property type="match status" value="1"/>
</dbReference>
<feature type="domain" description="DUF8129" evidence="2">
    <location>
        <begin position="168"/>
        <end position="210"/>
    </location>
</feature>
<sequence>MSNPTIVTKLTTLVRGIFGRKDPVVTTVQDKKDEIPARESAEKVETPATTDASSEETAEPTEAKAAKAATEPEAVKAEEKTDTPAGAAPEATPEAASETAPLVEEPRDEPTVPATADLPEDGPALAEELEAAEAHTTVASDDVLERVRKEAAPAVDDLAVPTYDELTLPSIRARLRKLTIEQVRDLRAYEVAHQGRPEFIKMYDNRIAKLESEA</sequence>
<dbReference type="Proteomes" id="UP000682416">
    <property type="component" value="Chromosome"/>
</dbReference>
<dbReference type="KEGG" id="nec:KGD82_22865"/>
<evidence type="ECO:0000313" key="4">
    <source>
        <dbReference type="Proteomes" id="UP000682416"/>
    </source>
</evidence>
<proteinExistence type="predicted"/>
<reference evidence="3" key="1">
    <citation type="submission" date="2021-05" db="EMBL/GenBank/DDBJ databases">
        <authorList>
            <person name="Kaiqin L."/>
            <person name="Jian G."/>
        </authorList>
    </citation>
    <scope>NUCLEOTIDE SEQUENCE</scope>
    <source>
        <strain evidence="3">HDS5</strain>
    </source>
</reference>
<organism evidence="3 4">
    <name type="scientific">Nocardiopsis eucommiae</name>
    <dbReference type="NCBI Taxonomy" id="2831970"/>
    <lineage>
        <taxon>Bacteria</taxon>
        <taxon>Bacillati</taxon>
        <taxon>Actinomycetota</taxon>
        <taxon>Actinomycetes</taxon>
        <taxon>Streptosporangiales</taxon>
        <taxon>Nocardiopsidaceae</taxon>
        <taxon>Nocardiopsis</taxon>
    </lineage>
</organism>
<dbReference type="EMBL" id="CP074402">
    <property type="protein sequence ID" value="QVJ01070.1"/>
    <property type="molecule type" value="Genomic_DNA"/>
</dbReference>
<feature type="compositionally biased region" description="Basic and acidic residues" evidence="1">
    <location>
        <begin position="21"/>
        <end position="45"/>
    </location>
</feature>
<feature type="region of interest" description="Disordered" evidence="1">
    <location>
        <begin position="21"/>
        <end position="123"/>
    </location>
</feature>
<name>A0A975QKC4_9ACTN</name>
<protein>
    <recommendedName>
        <fullName evidence="2">DUF8129 domain-containing protein</fullName>
    </recommendedName>
</protein>
<dbReference type="InterPro" id="IPR058442">
    <property type="entry name" value="DUF8129"/>
</dbReference>
<feature type="compositionally biased region" description="Low complexity" evidence="1">
    <location>
        <begin position="83"/>
        <end position="101"/>
    </location>
</feature>
<gene>
    <name evidence="3" type="ORF">KGD82_22865</name>
</gene>
<feature type="compositionally biased region" description="Basic and acidic residues" evidence="1">
    <location>
        <begin position="73"/>
        <end position="82"/>
    </location>
</feature>
<evidence type="ECO:0000256" key="1">
    <source>
        <dbReference type="SAM" id="MobiDB-lite"/>
    </source>
</evidence>
<accession>A0A975QKC4</accession>
<evidence type="ECO:0000259" key="2">
    <source>
        <dbReference type="Pfam" id="PF26450"/>
    </source>
</evidence>
<keyword evidence="4" id="KW-1185">Reference proteome</keyword>
<dbReference type="RefSeq" id="WP_378746426.1">
    <property type="nucleotide sequence ID" value="NZ_CBDRIY010000042.1"/>
</dbReference>